<evidence type="ECO:0000313" key="2">
    <source>
        <dbReference type="Proteomes" id="UP000284676"/>
    </source>
</evidence>
<dbReference type="RefSeq" id="WP_117708438.1">
    <property type="nucleotide sequence ID" value="NZ_CAEUHP010000001.1"/>
</dbReference>
<sequence>MRKIGITLLFMLNSLIALSEIGIKIFEPIRFKEVITNTISSEEVIGEGVLEIATDNLKEDKGKKLKFYFPKKGLITNRKKWVKIKEYRLETKNNDFIVTKEVEYVRIYAVLNKRDIDNGEEAEIIEGEYIGYVPIIVSQYGRLIN</sequence>
<accession>A0A414PVY2</accession>
<organism evidence="1 2">
    <name type="scientific">Fusobacterium mortiferum</name>
    <dbReference type="NCBI Taxonomy" id="850"/>
    <lineage>
        <taxon>Bacteria</taxon>
        <taxon>Fusobacteriati</taxon>
        <taxon>Fusobacteriota</taxon>
        <taxon>Fusobacteriia</taxon>
        <taxon>Fusobacteriales</taxon>
        <taxon>Fusobacteriaceae</taxon>
        <taxon>Fusobacterium</taxon>
    </lineage>
</organism>
<gene>
    <name evidence="1" type="ORF">DW663_06600</name>
</gene>
<proteinExistence type="predicted"/>
<reference evidence="1 2" key="1">
    <citation type="submission" date="2018-08" db="EMBL/GenBank/DDBJ databases">
        <title>A genome reference for cultivated species of the human gut microbiota.</title>
        <authorList>
            <person name="Zou Y."/>
            <person name="Xue W."/>
            <person name="Luo G."/>
        </authorList>
    </citation>
    <scope>NUCLEOTIDE SEQUENCE [LARGE SCALE GENOMIC DNA]</scope>
    <source>
        <strain evidence="1 2">AM25-1</strain>
    </source>
</reference>
<protein>
    <submittedName>
        <fullName evidence="1">Uncharacterized protein</fullName>
    </submittedName>
</protein>
<name>A0A414PVY2_FUSMR</name>
<dbReference type="Proteomes" id="UP000284676">
    <property type="component" value="Unassembled WGS sequence"/>
</dbReference>
<dbReference type="EMBL" id="QRHL01000008">
    <property type="protein sequence ID" value="RHF72522.1"/>
    <property type="molecule type" value="Genomic_DNA"/>
</dbReference>
<evidence type="ECO:0000313" key="1">
    <source>
        <dbReference type="EMBL" id="RHF72522.1"/>
    </source>
</evidence>
<dbReference type="AlphaFoldDB" id="A0A414PVY2"/>
<comment type="caution">
    <text evidence="1">The sequence shown here is derived from an EMBL/GenBank/DDBJ whole genome shotgun (WGS) entry which is preliminary data.</text>
</comment>